<reference evidence="1 2" key="1">
    <citation type="submission" date="2016-10" db="EMBL/GenBank/DDBJ databases">
        <authorList>
            <person name="de Groot N.N."/>
        </authorList>
    </citation>
    <scope>NUCLEOTIDE SEQUENCE [LARGE SCALE GENOMIC DNA]</scope>
    <source>
        <strain evidence="1 2">DSM 26130</strain>
    </source>
</reference>
<protein>
    <submittedName>
        <fullName evidence="1">Uncharacterized protein</fullName>
    </submittedName>
</protein>
<evidence type="ECO:0000313" key="1">
    <source>
        <dbReference type="EMBL" id="SFD52123.1"/>
    </source>
</evidence>
<organism evidence="1 2">
    <name type="scientific">Spirosoma endophyticum</name>
    <dbReference type="NCBI Taxonomy" id="662367"/>
    <lineage>
        <taxon>Bacteria</taxon>
        <taxon>Pseudomonadati</taxon>
        <taxon>Bacteroidota</taxon>
        <taxon>Cytophagia</taxon>
        <taxon>Cytophagales</taxon>
        <taxon>Cytophagaceae</taxon>
        <taxon>Spirosoma</taxon>
    </lineage>
</organism>
<dbReference type="Proteomes" id="UP000198598">
    <property type="component" value="Unassembled WGS sequence"/>
</dbReference>
<dbReference type="AlphaFoldDB" id="A0A1I1T775"/>
<gene>
    <name evidence="1" type="ORF">SAMN05216167_105299</name>
</gene>
<sequence>MAPLWRLGNSPIICTNQLKKTQPSGNRKAVLWDLHSAIFPTFQFITYQVELPAALPGNGLVLIGPAK</sequence>
<proteinExistence type="predicted"/>
<evidence type="ECO:0000313" key="2">
    <source>
        <dbReference type="Proteomes" id="UP000198598"/>
    </source>
</evidence>
<dbReference type="EMBL" id="FOLQ01000005">
    <property type="protein sequence ID" value="SFD52123.1"/>
    <property type="molecule type" value="Genomic_DNA"/>
</dbReference>
<name>A0A1I1T775_9BACT</name>
<accession>A0A1I1T775</accession>
<keyword evidence="2" id="KW-1185">Reference proteome</keyword>